<evidence type="ECO:0000313" key="1">
    <source>
        <dbReference type="Proteomes" id="UP000887580"/>
    </source>
</evidence>
<reference evidence="2" key="1">
    <citation type="submission" date="2022-11" db="UniProtKB">
        <authorList>
            <consortium name="WormBaseParasite"/>
        </authorList>
    </citation>
    <scope>IDENTIFICATION</scope>
</reference>
<dbReference type="Proteomes" id="UP000887580">
    <property type="component" value="Unplaced"/>
</dbReference>
<evidence type="ECO:0000313" key="2">
    <source>
        <dbReference type="WBParaSite" id="PS1159_v2.g5870.t1"/>
    </source>
</evidence>
<name>A0AC35GK49_9BILA</name>
<protein>
    <submittedName>
        <fullName evidence="2">Uncharacterized protein</fullName>
    </submittedName>
</protein>
<sequence>MTEDPWDKVLMVAESLKFTGAERYGVALGDDVDLRELRYYIENDTIIYRDESTVRFLSDVVSLLNGCERDCPKNDSEDDGCESMASHEECNRPKLRCCHRCF</sequence>
<organism evidence="1 2">
    <name type="scientific">Panagrolaimus sp. PS1159</name>
    <dbReference type="NCBI Taxonomy" id="55785"/>
    <lineage>
        <taxon>Eukaryota</taxon>
        <taxon>Metazoa</taxon>
        <taxon>Ecdysozoa</taxon>
        <taxon>Nematoda</taxon>
        <taxon>Chromadorea</taxon>
        <taxon>Rhabditida</taxon>
        <taxon>Tylenchina</taxon>
        <taxon>Panagrolaimomorpha</taxon>
        <taxon>Panagrolaimoidea</taxon>
        <taxon>Panagrolaimidae</taxon>
        <taxon>Panagrolaimus</taxon>
    </lineage>
</organism>
<proteinExistence type="predicted"/>
<dbReference type="WBParaSite" id="PS1159_v2.g5870.t1">
    <property type="protein sequence ID" value="PS1159_v2.g5870.t1"/>
    <property type="gene ID" value="PS1159_v2.g5870"/>
</dbReference>
<accession>A0AC35GK49</accession>